<dbReference type="InterPro" id="IPR028942">
    <property type="entry name" value="WHIM1_dom"/>
</dbReference>
<evidence type="ECO:0000313" key="13">
    <source>
        <dbReference type="Proteomes" id="UP001432322"/>
    </source>
</evidence>
<dbReference type="InterPro" id="IPR016177">
    <property type="entry name" value="DNA-bd_dom_sf"/>
</dbReference>
<dbReference type="GO" id="GO:0003677">
    <property type="term" value="F:DNA binding"/>
    <property type="evidence" value="ECO:0007669"/>
    <property type="project" value="InterPro"/>
</dbReference>
<dbReference type="PANTHER" id="PTHR45915:SF2">
    <property type="entry name" value="TOUTATIS, ISOFORM E"/>
    <property type="match status" value="1"/>
</dbReference>
<keyword evidence="5" id="KW-0539">Nucleus</keyword>
<dbReference type="AlphaFoldDB" id="A0AAV5VI08"/>
<evidence type="ECO:0000256" key="1">
    <source>
        <dbReference type="ARBA" id="ARBA00004123"/>
    </source>
</evidence>
<dbReference type="PANTHER" id="PTHR45915">
    <property type="entry name" value="TRANSCRIPTION INTERMEDIARY FACTOR"/>
    <property type="match status" value="1"/>
</dbReference>
<dbReference type="PROSITE" id="PS50827">
    <property type="entry name" value="DDT"/>
    <property type="match status" value="1"/>
</dbReference>
<evidence type="ECO:0000259" key="9">
    <source>
        <dbReference type="PROSITE" id="PS50014"/>
    </source>
</evidence>
<feature type="region of interest" description="Disordered" evidence="8">
    <location>
        <begin position="431"/>
        <end position="457"/>
    </location>
</feature>
<dbReference type="InterPro" id="IPR028941">
    <property type="entry name" value="WHIM2_dom"/>
</dbReference>
<keyword evidence="4" id="KW-0804">Transcription</keyword>
<organism evidence="12 13">
    <name type="scientific">Pristionchus fissidentatus</name>
    <dbReference type="NCBI Taxonomy" id="1538716"/>
    <lineage>
        <taxon>Eukaryota</taxon>
        <taxon>Metazoa</taxon>
        <taxon>Ecdysozoa</taxon>
        <taxon>Nematoda</taxon>
        <taxon>Chromadorea</taxon>
        <taxon>Rhabditida</taxon>
        <taxon>Rhabditina</taxon>
        <taxon>Diplogasteromorpha</taxon>
        <taxon>Diplogasteroidea</taxon>
        <taxon>Neodiplogasteridae</taxon>
        <taxon>Pristionchus</taxon>
    </lineage>
</organism>
<evidence type="ECO:0000256" key="2">
    <source>
        <dbReference type="ARBA" id="ARBA00023015"/>
    </source>
</evidence>
<feature type="domain" description="Bromo" evidence="9">
    <location>
        <begin position="873"/>
        <end position="943"/>
    </location>
</feature>
<keyword evidence="7" id="KW-0175">Coiled coil</keyword>
<name>A0AAV5VI08_9BILA</name>
<feature type="compositionally biased region" description="Basic and acidic residues" evidence="8">
    <location>
        <begin position="447"/>
        <end position="457"/>
    </location>
</feature>
<dbReference type="Gene3D" id="3.30.890.10">
    <property type="entry name" value="Methyl-cpg-binding Protein 2, Chain A"/>
    <property type="match status" value="1"/>
</dbReference>
<feature type="compositionally biased region" description="Low complexity" evidence="8">
    <location>
        <begin position="63"/>
        <end position="79"/>
    </location>
</feature>
<evidence type="ECO:0000313" key="12">
    <source>
        <dbReference type="EMBL" id="GMT19031.1"/>
    </source>
</evidence>
<dbReference type="SUPFAM" id="SSF47370">
    <property type="entry name" value="Bromodomain"/>
    <property type="match status" value="1"/>
</dbReference>
<dbReference type="PROSITE" id="PS50982">
    <property type="entry name" value="MBD"/>
    <property type="match status" value="1"/>
</dbReference>
<feature type="coiled-coil region" evidence="7">
    <location>
        <begin position="180"/>
        <end position="235"/>
    </location>
</feature>
<feature type="region of interest" description="Disordered" evidence="8">
    <location>
        <begin position="62"/>
        <end position="89"/>
    </location>
</feature>
<feature type="domain" description="DDT" evidence="10">
    <location>
        <begin position="267"/>
        <end position="328"/>
    </location>
</feature>
<evidence type="ECO:0008006" key="14">
    <source>
        <dbReference type="Google" id="ProtNLM"/>
    </source>
</evidence>
<feature type="domain" description="MBD" evidence="11">
    <location>
        <begin position="87"/>
        <end position="159"/>
    </location>
</feature>
<dbReference type="SMART" id="SM00297">
    <property type="entry name" value="BROMO"/>
    <property type="match status" value="1"/>
</dbReference>
<proteinExistence type="predicted"/>
<keyword evidence="13" id="KW-1185">Reference proteome</keyword>
<dbReference type="InterPro" id="IPR036427">
    <property type="entry name" value="Bromodomain-like_sf"/>
</dbReference>
<evidence type="ECO:0000256" key="7">
    <source>
        <dbReference type="SAM" id="Coils"/>
    </source>
</evidence>
<protein>
    <recommendedName>
        <fullName evidence="14">Baz-2</fullName>
    </recommendedName>
</protein>
<dbReference type="Gene3D" id="1.20.920.10">
    <property type="entry name" value="Bromodomain-like"/>
    <property type="match status" value="1"/>
</dbReference>
<dbReference type="Proteomes" id="UP001432322">
    <property type="component" value="Unassembled WGS sequence"/>
</dbReference>
<dbReference type="Pfam" id="PF15613">
    <property type="entry name" value="WSD"/>
    <property type="match status" value="1"/>
</dbReference>
<dbReference type="GO" id="GO:0000785">
    <property type="term" value="C:chromatin"/>
    <property type="evidence" value="ECO:0007669"/>
    <property type="project" value="TreeGrafter"/>
</dbReference>
<dbReference type="Pfam" id="PF00439">
    <property type="entry name" value="Bromodomain"/>
    <property type="match status" value="1"/>
</dbReference>
<dbReference type="GO" id="GO:0005634">
    <property type="term" value="C:nucleus"/>
    <property type="evidence" value="ECO:0007669"/>
    <property type="project" value="UniProtKB-SubCell"/>
</dbReference>
<accession>A0AAV5VI08</accession>
<reference evidence="12" key="1">
    <citation type="submission" date="2023-10" db="EMBL/GenBank/DDBJ databases">
        <title>Genome assembly of Pristionchus species.</title>
        <authorList>
            <person name="Yoshida K."/>
            <person name="Sommer R.J."/>
        </authorList>
    </citation>
    <scope>NUCLEOTIDE SEQUENCE</scope>
    <source>
        <strain evidence="12">RS5133</strain>
    </source>
</reference>
<comment type="caution">
    <text evidence="12">The sequence shown here is derived from an EMBL/GenBank/DDBJ whole genome shotgun (WGS) entry which is preliminary data.</text>
</comment>
<sequence>PPEDLLRLISSLPTSSLPSSPSSLIAAQSQLLLWNALLTSFQGASSSSSFSDLEEGEIRVLRPSTQPIAPPSSSSSSSDPKPRRPPVTDESIVRIPLDHAWKRHTFIREMTAFGIKGVVVYFSPCGKRLGSFSEVVRYLTKHDTVLVNREQFTFSPKVIVGEFFVGVPKNGQLVNVKFSEEDVKSELKRLQDERMKKIEEEKEKRDEKRKEIVKKEREDKLLKKKEEGVEEKEENGEPKRRAVEDLTLEEIRPLPPFKRIEGLELSGEAFGDLLMTVQFMQNFKKTLEFDCVPSVESLSRGCMGALSSPLLPSLHSLLSRCLTHLSSPRKTTLNGRSLAEIPVNEGNRDELLRIFLAQSDGEGPKFSHLLDSSSFLSLSPDKKASILGTLVNQLLCSTAVTSQLDGHLDEVTKLKGERWMKEGKIRALRNHQNRRRKRKNGEEETEIERRSESPERSIKFTPGIGQCEVLSPEEEALDDAGIDAAVAELGVKSDDLTSSINALNSRVRVFPIGEDRYHRLYWSLPSLLPTLIESIESGHKNNPSCDLSVCDSDPPSIHIDSFIDPEVVGCLEDLIDRLVEGGGGEGKKKKLGFRKMSNPEKRGWWTVTSRDVDQWKANLHQRGLRERVLHRSIVRNDLIDDLPLGDISIGRVGEIVDEETVDSEMRNDLSKKLLDLQYILMKEKIIDRSTVKESTVSIEGLKGKILSIQAEIRNDRFNLLLEEKEEEDVKEEGNDLLDQWKTMTEKATTTSQLVLSTQLLCSLVSFSSSWQCSLCFFPSSSSPFLLCSSCSQSKSHPHCVSSSSNRKEFKCLQCLPKINLVEDEDEIIEVNDEDKKCGLPSKGATKRRAEPNSFVVPPSMVNGLGRSMLDEMEEMEGVEFFTSPVDLDEVPSYAVLIDKPMDLGTISQRVDQGWYHDTEDFLADVTLVFTNCRNFNEDDSEIGEAGIRINRFFVKRWRQLKYNLSKRVKRMKSDI</sequence>
<dbReference type="SUPFAM" id="SSF54171">
    <property type="entry name" value="DNA-binding domain"/>
    <property type="match status" value="1"/>
</dbReference>
<keyword evidence="2" id="KW-0805">Transcription regulation</keyword>
<dbReference type="PROSITE" id="PS50014">
    <property type="entry name" value="BROMODOMAIN_2"/>
    <property type="match status" value="1"/>
</dbReference>
<evidence type="ECO:0000256" key="4">
    <source>
        <dbReference type="ARBA" id="ARBA00023163"/>
    </source>
</evidence>
<evidence type="ECO:0000259" key="10">
    <source>
        <dbReference type="PROSITE" id="PS50827"/>
    </source>
</evidence>
<dbReference type="InterPro" id="IPR001487">
    <property type="entry name" value="Bromodomain"/>
</dbReference>
<feature type="non-terminal residue" evidence="12">
    <location>
        <position position="1"/>
    </location>
</feature>
<dbReference type="Pfam" id="PF01429">
    <property type="entry name" value="MBD"/>
    <property type="match status" value="1"/>
</dbReference>
<dbReference type="PRINTS" id="PR00503">
    <property type="entry name" value="BROMODOMAIN"/>
</dbReference>
<dbReference type="Pfam" id="PF15612">
    <property type="entry name" value="WHIM1"/>
    <property type="match status" value="1"/>
</dbReference>
<evidence type="ECO:0000259" key="11">
    <source>
        <dbReference type="PROSITE" id="PS50982"/>
    </source>
</evidence>
<comment type="subcellular location">
    <subcellularLocation>
        <location evidence="1">Nucleus</location>
    </subcellularLocation>
</comment>
<evidence type="ECO:0000256" key="8">
    <source>
        <dbReference type="SAM" id="MobiDB-lite"/>
    </source>
</evidence>
<evidence type="ECO:0000256" key="5">
    <source>
        <dbReference type="ARBA" id="ARBA00023242"/>
    </source>
</evidence>
<gene>
    <name evidence="12" type="ORF">PFISCL1PPCAC_10328</name>
</gene>
<dbReference type="InterPro" id="IPR001739">
    <property type="entry name" value="Methyl_CpG_DNA-bd"/>
</dbReference>
<dbReference type="SMART" id="SM00391">
    <property type="entry name" value="MBD"/>
    <property type="match status" value="1"/>
</dbReference>
<dbReference type="InterPro" id="IPR018501">
    <property type="entry name" value="DDT_dom"/>
</dbReference>
<evidence type="ECO:0000256" key="6">
    <source>
        <dbReference type="PROSITE-ProRule" id="PRU00035"/>
    </source>
</evidence>
<keyword evidence="3 6" id="KW-0103">Bromodomain</keyword>
<evidence type="ECO:0000256" key="3">
    <source>
        <dbReference type="ARBA" id="ARBA00023117"/>
    </source>
</evidence>
<dbReference type="EMBL" id="BTSY01000003">
    <property type="protein sequence ID" value="GMT19031.1"/>
    <property type="molecule type" value="Genomic_DNA"/>
</dbReference>